<gene>
    <name evidence="2" type="ORF">FOB60_001384</name>
</gene>
<sequence>MSTIADIKLNRVDLALARHDPIQLSDNLQLTLNSYTELTIVEPRNPSYHNAIIKNQHRTVLNTKEIFSVGTILYSEAVSSLPVGRFKDVVFKNGDEPYNITVQDPIIVEHQWTSINPHTRDSWLGVLFNTGEVLVLGRENHNQIYNYKIKMNVFEALVKLYDIPFHEGKWYVSGKEFRQLKIKFFAFHENELAVVDLDNRITIFDFKMNVVKQIDVEKVVAKIYWVKDTFLIVGKDNSLSVATDETREIYPAQQGYCQKVKITQFNGKSLIIAVFMSKVVIFANDNIYEYDTETWYTCTSIVTGMGETLLIMLAYEDSTILTIKFDRSCISKVANDLSWSLFKDRALNMFQMSLEDATTEGSMILHGIQPISDKILAVVYKVLPKNALHFRIPSELSVSLTFIQLESSMGSLKHPVINTSIAKLACFYLENFTTIPTVIDDLTMSQMDKIDVFVPQLQVFVDEMLQPKQLPQPETISGDLEQDLINNFVHNRDVAENQFKHCLSRLLLLAVGSIQNSGNEMARQLLTRVGLLQFNLNETITRYIVELLFRIYRDKYIENEVDRFSLLALGMGVEMKLNDLDKAKLKVGNNLVEEFVINLNDDDTLIKTNMICSTQGRFWRFCDLTRIPIVDGKTKMDELAFCNYLYGDLNAPIVDTLRRVIDYCHINGNRTYIGQF</sequence>
<protein>
    <recommendedName>
        <fullName evidence="1">Transcription factor IIIC 90kDa subunit N-terminal domain-containing protein</fullName>
    </recommendedName>
</protein>
<dbReference type="OrthoDB" id="6021743at2759"/>
<dbReference type="Pfam" id="PF12657">
    <property type="entry name" value="TFIIIC_delta"/>
    <property type="match status" value="1"/>
</dbReference>
<dbReference type="EMBL" id="JABWAB010000001">
    <property type="protein sequence ID" value="KAF6059802.1"/>
    <property type="molecule type" value="Genomic_DNA"/>
</dbReference>
<evidence type="ECO:0000313" key="2">
    <source>
        <dbReference type="EMBL" id="KAF6059802.1"/>
    </source>
</evidence>
<dbReference type="SUPFAM" id="SSF50978">
    <property type="entry name" value="WD40 repeat-like"/>
    <property type="match status" value="1"/>
</dbReference>
<dbReference type="Proteomes" id="UP000590412">
    <property type="component" value="Unassembled WGS sequence"/>
</dbReference>
<evidence type="ECO:0000313" key="3">
    <source>
        <dbReference type="Proteomes" id="UP000590412"/>
    </source>
</evidence>
<accession>A0A8X7NSZ0</accession>
<reference evidence="2" key="1">
    <citation type="submission" date="2020-03" db="EMBL/GenBank/DDBJ databases">
        <title>FDA dAtabase for Regulatory Grade micrObial Sequences (FDA-ARGOS): Supporting development and validation of Infectious Disease Dx tests.</title>
        <authorList>
            <person name="Campos J."/>
            <person name="Goldberg B."/>
            <person name="Tallon L."/>
            <person name="Sadzewicz L."/>
            <person name="Vavikolanu K."/>
            <person name="Mehta A."/>
            <person name="Aluvathingal J."/>
            <person name="Nadendla S."/>
            <person name="Nandy P."/>
            <person name="Geyer C."/>
            <person name="Yan Y."/>
            <person name="Sichtig H."/>
        </authorList>
    </citation>
    <scope>NUCLEOTIDE SEQUENCE [LARGE SCALE GENOMIC DNA]</scope>
    <source>
        <strain evidence="2">FDAARGOS_652</strain>
    </source>
</reference>
<organism evidence="2 3">
    <name type="scientific">Candida parapsilosis</name>
    <name type="common">Yeast</name>
    <dbReference type="NCBI Taxonomy" id="5480"/>
    <lineage>
        <taxon>Eukaryota</taxon>
        <taxon>Fungi</taxon>
        <taxon>Dikarya</taxon>
        <taxon>Ascomycota</taxon>
        <taxon>Saccharomycotina</taxon>
        <taxon>Pichiomycetes</taxon>
        <taxon>Debaryomycetaceae</taxon>
        <taxon>Candida/Lodderomyces clade</taxon>
        <taxon>Candida</taxon>
    </lineage>
</organism>
<dbReference type="InterPro" id="IPR024761">
    <property type="entry name" value="TFIIIC_delta_N"/>
</dbReference>
<dbReference type="InterPro" id="IPR036322">
    <property type="entry name" value="WD40_repeat_dom_sf"/>
</dbReference>
<name>A0A8X7NSZ0_CANPA</name>
<feature type="domain" description="Transcription factor IIIC 90kDa subunit N-terminal" evidence="1">
    <location>
        <begin position="25"/>
        <end position="402"/>
    </location>
</feature>
<comment type="caution">
    <text evidence="2">The sequence shown here is derived from an EMBL/GenBank/DDBJ whole genome shotgun (WGS) entry which is preliminary data.</text>
</comment>
<evidence type="ECO:0000259" key="1">
    <source>
        <dbReference type="Pfam" id="PF12657"/>
    </source>
</evidence>
<dbReference type="AlphaFoldDB" id="A0A8X7NSZ0"/>
<proteinExistence type="predicted"/>